<feature type="compositionally biased region" description="Basic and acidic residues" evidence="1">
    <location>
        <begin position="69"/>
        <end position="84"/>
    </location>
</feature>
<feature type="compositionally biased region" description="Polar residues" evidence="1">
    <location>
        <begin position="1"/>
        <end position="16"/>
    </location>
</feature>
<reference evidence="2" key="1">
    <citation type="submission" date="2023-08" db="EMBL/GenBank/DDBJ databases">
        <title>Reference Genome Resource for the Citrus Pathogen Phytophthora citrophthora.</title>
        <authorList>
            <person name="Moller H."/>
            <person name="Coetzee B."/>
            <person name="Rose L.J."/>
            <person name="Van Niekerk J.M."/>
        </authorList>
    </citation>
    <scope>NUCLEOTIDE SEQUENCE</scope>
    <source>
        <strain evidence="2">STE-U-9442</strain>
    </source>
</reference>
<evidence type="ECO:0000313" key="2">
    <source>
        <dbReference type="EMBL" id="KAK1935846.1"/>
    </source>
</evidence>
<name>A0AAD9GC70_9STRA</name>
<evidence type="ECO:0000256" key="1">
    <source>
        <dbReference type="SAM" id="MobiDB-lite"/>
    </source>
</evidence>
<evidence type="ECO:0000313" key="3">
    <source>
        <dbReference type="Proteomes" id="UP001259832"/>
    </source>
</evidence>
<dbReference type="Proteomes" id="UP001259832">
    <property type="component" value="Unassembled WGS sequence"/>
</dbReference>
<accession>A0AAD9GC70</accession>
<feature type="compositionally biased region" description="Basic and acidic residues" evidence="1">
    <location>
        <begin position="17"/>
        <end position="28"/>
    </location>
</feature>
<protein>
    <submittedName>
        <fullName evidence="2">Uncharacterized protein</fullName>
    </submittedName>
</protein>
<feature type="compositionally biased region" description="Basic residues" evidence="1">
    <location>
        <begin position="57"/>
        <end position="68"/>
    </location>
</feature>
<proteinExistence type="predicted"/>
<feature type="compositionally biased region" description="Low complexity" evidence="1">
    <location>
        <begin position="112"/>
        <end position="130"/>
    </location>
</feature>
<gene>
    <name evidence="2" type="ORF">P3T76_010540</name>
</gene>
<dbReference type="EMBL" id="JASMQC010000022">
    <property type="protein sequence ID" value="KAK1935846.1"/>
    <property type="molecule type" value="Genomic_DNA"/>
</dbReference>
<comment type="caution">
    <text evidence="2">The sequence shown here is derived from an EMBL/GenBank/DDBJ whole genome shotgun (WGS) entry which is preliminary data.</text>
</comment>
<keyword evidence="3" id="KW-1185">Reference proteome</keyword>
<sequence>MVTSTTLRATVESTVDNPKKGPDYKDSGVVESESEDDSEDSGSDASGDSDSVSDKSKNKKSGNKKSGNKKSDDHPRSGSKRPRESDDDSDSDDGPIVPTKKSKSSRASVIARTSPRSRPKSTSGSGSKSRGSSRKSRSLVSKPYKSLSVKELQVVETPDCDAFSWLYYGIRVQRVSSTKTSTGQKLGFPDYEVHKDSCATPRNAGTLSGIVL</sequence>
<dbReference type="AlphaFoldDB" id="A0AAD9GC70"/>
<organism evidence="2 3">
    <name type="scientific">Phytophthora citrophthora</name>
    <dbReference type="NCBI Taxonomy" id="4793"/>
    <lineage>
        <taxon>Eukaryota</taxon>
        <taxon>Sar</taxon>
        <taxon>Stramenopiles</taxon>
        <taxon>Oomycota</taxon>
        <taxon>Peronosporomycetes</taxon>
        <taxon>Peronosporales</taxon>
        <taxon>Peronosporaceae</taxon>
        <taxon>Phytophthora</taxon>
    </lineage>
</organism>
<feature type="region of interest" description="Disordered" evidence="1">
    <location>
        <begin position="1"/>
        <end position="147"/>
    </location>
</feature>
<feature type="compositionally biased region" description="Acidic residues" evidence="1">
    <location>
        <begin position="32"/>
        <end position="42"/>
    </location>
</feature>